<dbReference type="EMBL" id="JAMYWD010000011">
    <property type="protein sequence ID" value="KAJ4956654.1"/>
    <property type="molecule type" value="Genomic_DNA"/>
</dbReference>
<keyword evidence="1" id="KW-0175">Coiled coil</keyword>
<feature type="signal peptide" evidence="2">
    <location>
        <begin position="1"/>
        <end position="16"/>
    </location>
</feature>
<feature type="chain" id="PRO_5040181452" evidence="2">
    <location>
        <begin position="17"/>
        <end position="116"/>
    </location>
</feature>
<comment type="caution">
    <text evidence="3">The sequence shown here is derived from an EMBL/GenBank/DDBJ whole genome shotgun (WGS) entry which is preliminary data.</text>
</comment>
<feature type="coiled-coil region" evidence="1">
    <location>
        <begin position="53"/>
        <end position="87"/>
    </location>
</feature>
<dbReference type="Proteomes" id="UP001141806">
    <property type="component" value="Unassembled WGS sequence"/>
</dbReference>
<keyword evidence="4" id="KW-1185">Reference proteome</keyword>
<dbReference type="AlphaFoldDB" id="A0A9Q0GZX8"/>
<sequence length="116" mass="12995">MLLSLQLLLLVLPKQGHILFQGLHRLGRLLPLRKARTAHTRCAENEKAAANVADERSQKIVALLEEIEQLNFEVEQLNAEVVGERQLDIDYRALSELKSSELAQCQAALATLEKAK</sequence>
<accession>A0A9Q0GZX8</accession>
<gene>
    <name evidence="3" type="ORF">NE237_013437</name>
</gene>
<evidence type="ECO:0000256" key="1">
    <source>
        <dbReference type="SAM" id="Coils"/>
    </source>
</evidence>
<evidence type="ECO:0000313" key="4">
    <source>
        <dbReference type="Proteomes" id="UP001141806"/>
    </source>
</evidence>
<organism evidence="3 4">
    <name type="scientific">Protea cynaroides</name>
    <dbReference type="NCBI Taxonomy" id="273540"/>
    <lineage>
        <taxon>Eukaryota</taxon>
        <taxon>Viridiplantae</taxon>
        <taxon>Streptophyta</taxon>
        <taxon>Embryophyta</taxon>
        <taxon>Tracheophyta</taxon>
        <taxon>Spermatophyta</taxon>
        <taxon>Magnoliopsida</taxon>
        <taxon>Proteales</taxon>
        <taxon>Proteaceae</taxon>
        <taxon>Protea</taxon>
    </lineage>
</organism>
<evidence type="ECO:0000256" key="2">
    <source>
        <dbReference type="SAM" id="SignalP"/>
    </source>
</evidence>
<proteinExistence type="predicted"/>
<evidence type="ECO:0000313" key="3">
    <source>
        <dbReference type="EMBL" id="KAJ4956654.1"/>
    </source>
</evidence>
<protein>
    <submittedName>
        <fullName evidence="3">Uncharacterized protein</fullName>
    </submittedName>
</protein>
<keyword evidence="2" id="KW-0732">Signal</keyword>
<name>A0A9Q0GZX8_9MAGN</name>
<reference evidence="3" key="1">
    <citation type="journal article" date="2023" name="Plant J.">
        <title>The genome of the king protea, Protea cynaroides.</title>
        <authorList>
            <person name="Chang J."/>
            <person name="Duong T.A."/>
            <person name="Schoeman C."/>
            <person name="Ma X."/>
            <person name="Roodt D."/>
            <person name="Barker N."/>
            <person name="Li Z."/>
            <person name="Van de Peer Y."/>
            <person name="Mizrachi E."/>
        </authorList>
    </citation>
    <scope>NUCLEOTIDE SEQUENCE</scope>
    <source>
        <tissue evidence="3">Young leaves</tissue>
    </source>
</reference>